<reference evidence="2 3" key="1">
    <citation type="journal article" date="2024" name="Commun. Biol.">
        <title>Comparative genomic analysis of thermophilic fungi reveals convergent evolutionary adaptations and gene losses.</title>
        <authorList>
            <person name="Steindorff A.S."/>
            <person name="Aguilar-Pontes M.V."/>
            <person name="Robinson A.J."/>
            <person name="Andreopoulos B."/>
            <person name="LaButti K."/>
            <person name="Kuo A."/>
            <person name="Mondo S."/>
            <person name="Riley R."/>
            <person name="Otillar R."/>
            <person name="Haridas S."/>
            <person name="Lipzen A."/>
            <person name="Grimwood J."/>
            <person name="Schmutz J."/>
            <person name="Clum A."/>
            <person name="Reid I.D."/>
            <person name="Moisan M.C."/>
            <person name="Butler G."/>
            <person name="Nguyen T.T.M."/>
            <person name="Dewar K."/>
            <person name="Conant G."/>
            <person name="Drula E."/>
            <person name="Henrissat B."/>
            <person name="Hansel C."/>
            <person name="Singer S."/>
            <person name="Hutchinson M.I."/>
            <person name="de Vries R.P."/>
            <person name="Natvig D.O."/>
            <person name="Powell A.J."/>
            <person name="Tsang A."/>
            <person name="Grigoriev I.V."/>
        </authorList>
    </citation>
    <scope>NUCLEOTIDE SEQUENCE [LARGE SCALE GENOMIC DNA]</scope>
    <source>
        <strain evidence="2 3">ATCC 24622</strain>
    </source>
</reference>
<feature type="compositionally biased region" description="Low complexity" evidence="1">
    <location>
        <begin position="194"/>
        <end position="220"/>
    </location>
</feature>
<gene>
    <name evidence="2" type="ORF">VTK73DRAFT_4895</name>
</gene>
<evidence type="ECO:0000256" key="1">
    <source>
        <dbReference type="SAM" id="MobiDB-lite"/>
    </source>
</evidence>
<keyword evidence="3" id="KW-1185">Reference proteome</keyword>
<feature type="compositionally biased region" description="Low complexity" evidence="1">
    <location>
        <begin position="257"/>
        <end position="268"/>
    </location>
</feature>
<feature type="region of interest" description="Disordered" evidence="1">
    <location>
        <begin position="136"/>
        <end position="224"/>
    </location>
</feature>
<feature type="compositionally biased region" description="Low complexity" evidence="1">
    <location>
        <begin position="32"/>
        <end position="78"/>
    </location>
</feature>
<name>A0ABR3V6C5_9PEZI</name>
<evidence type="ECO:0000313" key="3">
    <source>
        <dbReference type="Proteomes" id="UP001586593"/>
    </source>
</evidence>
<feature type="compositionally biased region" description="Low complexity" evidence="1">
    <location>
        <begin position="240"/>
        <end position="249"/>
    </location>
</feature>
<feature type="compositionally biased region" description="Low complexity" evidence="1">
    <location>
        <begin position="92"/>
        <end position="104"/>
    </location>
</feature>
<feature type="compositionally biased region" description="Low complexity" evidence="1">
    <location>
        <begin position="331"/>
        <end position="342"/>
    </location>
</feature>
<dbReference type="EMBL" id="JAZHXJ010002751">
    <property type="protein sequence ID" value="KAL1836883.1"/>
    <property type="molecule type" value="Genomic_DNA"/>
</dbReference>
<dbReference type="Proteomes" id="UP001586593">
    <property type="component" value="Unassembled WGS sequence"/>
</dbReference>
<protein>
    <submittedName>
        <fullName evidence="2">Uncharacterized protein</fullName>
    </submittedName>
</protein>
<feature type="compositionally biased region" description="Basic and acidic residues" evidence="1">
    <location>
        <begin position="373"/>
        <end position="385"/>
    </location>
</feature>
<organism evidence="2 3">
    <name type="scientific">Phialemonium thermophilum</name>
    <dbReference type="NCBI Taxonomy" id="223376"/>
    <lineage>
        <taxon>Eukaryota</taxon>
        <taxon>Fungi</taxon>
        <taxon>Dikarya</taxon>
        <taxon>Ascomycota</taxon>
        <taxon>Pezizomycotina</taxon>
        <taxon>Sordariomycetes</taxon>
        <taxon>Sordariomycetidae</taxon>
        <taxon>Cephalothecales</taxon>
        <taxon>Cephalothecaceae</taxon>
        <taxon>Phialemonium</taxon>
    </lineage>
</organism>
<feature type="compositionally biased region" description="Acidic residues" evidence="1">
    <location>
        <begin position="136"/>
        <end position="149"/>
    </location>
</feature>
<feature type="compositionally biased region" description="Basic and acidic residues" evidence="1">
    <location>
        <begin position="269"/>
        <end position="283"/>
    </location>
</feature>
<accession>A0ABR3V6C5</accession>
<feature type="region of interest" description="Disordered" evidence="1">
    <location>
        <begin position="238"/>
        <end position="298"/>
    </location>
</feature>
<feature type="region of interest" description="Disordered" evidence="1">
    <location>
        <begin position="1"/>
        <end position="104"/>
    </location>
</feature>
<feature type="compositionally biased region" description="Pro residues" evidence="1">
    <location>
        <begin position="174"/>
        <end position="189"/>
    </location>
</feature>
<feature type="compositionally biased region" description="Basic residues" evidence="1">
    <location>
        <begin position="158"/>
        <end position="170"/>
    </location>
</feature>
<feature type="region of interest" description="Disordered" evidence="1">
    <location>
        <begin position="314"/>
        <end position="404"/>
    </location>
</feature>
<comment type="caution">
    <text evidence="2">The sequence shown here is derived from an EMBL/GenBank/DDBJ whole genome shotgun (WGS) entry which is preliminary data.</text>
</comment>
<sequence length="442" mass="47651">MHPAQRPHFQSIQSQYLYAPEPRRFSQVSGHSDQTSASQSPPSSSVAHGHPSSSLDAYLQPKSGSSPLLSPDSLSIASGRSVGTLGSGASGHSGSNPNNSSHNGRFMAVTRQEEMLLAALRKKRARMRENIIAELEAEQEEEDTSLEDDVPSRLLQPPHRHHGRHHHHQNHQPLSPPPSQPLPAPPPPMKHQRQQQQQQPQGSSSARQGSRRASSQVAARLAPLHELPLRRGGLGQAVESSSYLHSSPTSPLPEPPRSASSSGRQPQSRSRERARGPVEDKQGPSRPAGQSLADFIDFDHYEAGNDRLVESLPSEASGYSSRSQKLHRLPRLSFSSLPSGGQAARGGDGDATLFGGFPRTDSDPASPRSSPNKTDRDDVDVRIVEDGGLPDVDDNDSVGIPRPDSPAMALPLVAPLPRKKQVRLSAVGYQPELESALWSSEA</sequence>
<evidence type="ECO:0000313" key="2">
    <source>
        <dbReference type="EMBL" id="KAL1836883.1"/>
    </source>
</evidence>
<proteinExistence type="predicted"/>